<name>A0ABW8NCK4_9MICC</name>
<evidence type="ECO:0000313" key="2">
    <source>
        <dbReference type="EMBL" id="MFK4641213.1"/>
    </source>
</evidence>
<dbReference type="InterPro" id="IPR014922">
    <property type="entry name" value="YdhG-like"/>
</dbReference>
<dbReference type="EMBL" id="JBIYEW010000003">
    <property type="protein sequence ID" value="MFK4641213.1"/>
    <property type="molecule type" value="Genomic_DNA"/>
</dbReference>
<proteinExistence type="predicted"/>
<dbReference type="Pfam" id="PF08818">
    <property type="entry name" value="DUF1801"/>
    <property type="match status" value="1"/>
</dbReference>
<feature type="domain" description="YdhG-like" evidence="1">
    <location>
        <begin position="34"/>
        <end position="137"/>
    </location>
</feature>
<protein>
    <recommendedName>
        <fullName evidence="1">YdhG-like domain-containing protein</fullName>
    </recommendedName>
</protein>
<gene>
    <name evidence="2" type="ORF">ABIA52_004102</name>
</gene>
<evidence type="ECO:0000259" key="1">
    <source>
        <dbReference type="Pfam" id="PF08818"/>
    </source>
</evidence>
<reference evidence="2 3" key="1">
    <citation type="submission" date="2024-10" db="EMBL/GenBank/DDBJ databases">
        <title>Novel secondary metabolite-producing bacteria for plant disease control.</title>
        <authorList>
            <person name="Chevrette M."/>
        </authorList>
    </citation>
    <scope>NUCLEOTIDE SEQUENCE [LARGE SCALE GENOMIC DNA]</scope>
    <source>
        <strain evidence="2 3">J30 TE3557</strain>
    </source>
</reference>
<accession>A0ABW8NCK4</accession>
<dbReference type="Proteomes" id="UP001620520">
    <property type="component" value="Unassembled WGS sequence"/>
</dbReference>
<organism evidence="2 3">
    <name type="scientific">Paenarthrobacter histidinolovorans</name>
    <dbReference type="NCBI Taxonomy" id="43664"/>
    <lineage>
        <taxon>Bacteria</taxon>
        <taxon>Bacillati</taxon>
        <taxon>Actinomycetota</taxon>
        <taxon>Actinomycetes</taxon>
        <taxon>Micrococcales</taxon>
        <taxon>Micrococcaceae</taxon>
        <taxon>Paenarthrobacter</taxon>
    </lineage>
</organism>
<dbReference type="SUPFAM" id="SSF159888">
    <property type="entry name" value="YdhG-like"/>
    <property type="match status" value="1"/>
</dbReference>
<keyword evidence="3" id="KW-1185">Reference proteome</keyword>
<comment type="caution">
    <text evidence="2">The sequence shown here is derived from an EMBL/GenBank/DDBJ whole genome shotgun (WGS) entry which is preliminary data.</text>
</comment>
<sequence length="149" mass="16546">MPHVCKTTVMAENKTQPTVVPVEEFLASVEHPTRRADGLELLDMMREATGQEPVMWGPTIVGFGSYHYKYRTGREGNAPAVGFSPRKANLVLYGVTEGPVAERLLPGLGKHKTSTACLYLNKLDDVDRDILAEMIRAGYKHVMTEHHTP</sequence>
<evidence type="ECO:0000313" key="3">
    <source>
        <dbReference type="Proteomes" id="UP001620520"/>
    </source>
</evidence>